<dbReference type="PANTHER" id="PTHR43637">
    <property type="entry name" value="UPF0273 PROTEIN TM_0370"/>
    <property type="match status" value="1"/>
</dbReference>
<feature type="domain" description="KaiC" evidence="3">
    <location>
        <begin position="18"/>
        <end position="264"/>
    </location>
</feature>
<name>A0A8T4LIP9_9ARCH</name>
<proteinExistence type="predicted"/>
<dbReference type="PROSITE" id="PS51146">
    <property type="entry name" value="KAIC"/>
    <property type="match status" value="1"/>
</dbReference>
<evidence type="ECO:0000313" key="4">
    <source>
        <dbReference type="EMBL" id="MBS3062766.1"/>
    </source>
</evidence>
<protein>
    <recommendedName>
        <fullName evidence="3">KaiC domain-containing protein</fullName>
    </recommendedName>
</protein>
<accession>A0A8T4LIP9</accession>
<dbReference type="Gene3D" id="3.40.50.300">
    <property type="entry name" value="P-loop containing nucleotide triphosphate hydrolases"/>
    <property type="match status" value="1"/>
</dbReference>
<keyword evidence="1" id="KW-0547">Nucleotide-binding</keyword>
<dbReference type="GO" id="GO:0005524">
    <property type="term" value="F:ATP binding"/>
    <property type="evidence" value="ECO:0007669"/>
    <property type="project" value="UniProtKB-KW"/>
</dbReference>
<keyword evidence="2" id="KW-0067">ATP-binding</keyword>
<dbReference type="Proteomes" id="UP000678237">
    <property type="component" value="Unassembled WGS sequence"/>
</dbReference>
<sequence length="264" mass="30299">MPFGIKFKGEEKITPRKELLPMRIDNFDKLLEKGGVERGSTLMVAGGCGAGKSTFCMDSVYHSILEGERAVYITFEEQASKLRKHMLENFNWDMDKLEKENKFALIRSDPFKIARSVEAFLAERKGDLLVEVQEIQLPFTPDRIIIDSLSALSVAFMGNVENYRYYIRYMFEMLEKYDSVNYIISETTSDPGVYSRSGIEEFLSDGVIVLYNKLVGNRRERSLEILKMRCCDHVKQLVPFKLVSGKGVSIELSKEVREEIAGWK</sequence>
<comment type="caution">
    <text evidence="4">The sequence shown here is derived from an EMBL/GenBank/DDBJ whole genome shotgun (WGS) entry which is preliminary data.</text>
</comment>
<organism evidence="4 5">
    <name type="scientific">Candidatus Iainarchaeum sp</name>
    <dbReference type="NCBI Taxonomy" id="3101447"/>
    <lineage>
        <taxon>Archaea</taxon>
        <taxon>Candidatus Iainarchaeota</taxon>
        <taxon>Candidatus Iainarchaeia</taxon>
        <taxon>Candidatus Iainarchaeales</taxon>
        <taxon>Candidatus Iainarchaeaceae</taxon>
        <taxon>Candidatus Iainarchaeum</taxon>
    </lineage>
</organism>
<dbReference type="PANTHER" id="PTHR43637:SF2">
    <property type="entry name" value="PROTEIN GVPD 1"/>
    <property type="match status" value="1"/>
</dbReference>
<dbReference type="InterPro" id="IPR014774">
    <property type="entry name" value="KaiC-like_dom"/>
</dbReference>
<evidence type="ECO:0000256" key="2">
    <source>
        <dbReference type="ARBA" id="ARBA00022840"/>
    </source>
</evidence>
<reference evidence="4" key="1">
    <citation type="submission" date="2021-03" db="EMBL/GenBank/DDBJ databases">
        <authorList>
            <person name="Jaffe A."/>
        </authorList>
    </citation>
    <scope>NUCLEOTIDE SEQUENCE</scope>
    <source>
        <strain evidence="4">RIFCSPLOWO2_01_FULL_58_19</strain>
    </source>
</reference>
<dbReference type="SUPFAM" id="SSF52540">
    <property type="entry name" value="P-loop containing nucleoside triphosphate hydrolases"/>
    <property type="match status" value="1"/>
</dbReference>
<gene>
    <name evidence="4" type="ORF">J4203_02750</name>
</gene>
<reference evidence="4" key="2">
    <citation type="submission" date="2021-05" db="EMBL/GenBank/DDBJ databases">
        <title>Protein family content uncovers lineage relationships and bacterial pathway maintenance mechanisms in DPANN archaea.</title>
        <authorList>
            <person name="Castelle C.J."/>
            <person name="Meheust R."/>
            <person name="Jaffe A.L."/>
            <person name="Seitz K."/>
            <person name="Gong X."/>
            <person name="Baker B.J."/>
            <person name="Banfield J.F."/>
        </authorList>
    </citation>
    <scope>NUCLEOTIDE SEQUENCE</scope>
    <source>
        <strain evidence="4">RIFCSPLOWO2_01_FULL_58_19</strain>
    </source>
</reference>
<evidence type="ECO:0000313" key="5">
    <source>
        <dbReference type="Proteomes" id="UP000678237"/>
    </source>
</evidence>
<evidence type="ECO:0000259" key="3">
    <source>
        <dbReference type="PROSITE" id="PS51146"/>
    </source>
</evidence>
<dbReference type="InterPro" id="IPR010624">
    <property type="entry name" value="KaiC_dom"/>
</dbReference>
<dbReference type="AlphaFoldDB" id="A0A8T4LIP9"/>
<evidence type="ECO:0000256" key="1">
    <source>
        <dbReference type="ARBA" id="ARBA00022741"/>
    </source>
</evidence>
<dbReference type="EMBL" id="JAGVWE010000002">
    <property type="protein sequence ID" value="MBS3062766.1"/>
    <property type="molecule type" value="Genomic_DNA"/>
</dbReference>
<dbReference type="Pfam" id="PF06745">
    <property type="entry name" value="ATPase"/>
    <property type="match status" value="1"/>
</dbReference>
<dbReference type="InterPro" id="IPR027417">
    <property type="entry name" value="P-loop_NTPase"/>
</dbReference>